<dbReference type="AlphaFoldDB" id="A0A8D8HZ29"/>
<accession>A0A8D8HZ29</accession>
<organism evidence="1">
    <name type="scientific">Culex pipiens</name>
    <name type="common">House mosquito</name>
    <dbReference type="NCBI Taxonomy" id="7175"/>
    <lineage>
        <taxon>Eukaryota</taxon>
        <taxon>Metazoa</taxon>
        <taxon>Ecdysozoa</taxon>
        <taxon>Arthropoda</taxon>
        <taxon>Hexapoda</taxon>
        <taxon>Insecta</taxon>
        <taxon>Pterygota</taxon>
        <taxon>Neoptera</taxon>
        <taxon>Endopterygota</taxon>
        <taxon>Diptera</taxon>
        <taxon>Nematocera</taxon>
        <taxon>Culicoidea</taxon>
        <taxon>Culicidae</taxon>
        <taxon>Culicinae</taxon>
        <taxon>Culicini</taxon>
        <taxon>Culex</taxon>
        <taxon>Culex</taxon>
    </lineage>
</organism>
<protein>
    <submittedName>
        <fullName evidence="1">(northern house mosquito) hypothetical protein</fullName>
    </submittedName>
</protein>
<reference evidence="1" key="1">
    <citation type="submission" date="2021-05" db="EMBL/GenBank/DDBJ databases">
        <authorList>
            <person name="Alioto T."/>
            <person name="Alioto T."/>
            <person name="Gomez Garrido J."/>
        </authorList>
    </citation>
    <scope>NUCLEOTIDE SEQUENCE</scope>
</reference>
<dbReference type="EMBL" id="HBUE01336927">
    <property type="protein sequence ID" value="CAG6596534.1"/>
    <property type="molecule type" value="Transcribed_RNA"/>
</dbReference>
<proteinExistence type="predicted"/>
<name>A0A8D8HZ29_CULPI</name>
<dbReference type="EMBL" id="HBUE01230142">
    <property type="protein sequence ID" value="CAG6544400.1"/>
    <property type="molecule type" value="Transcribed_RNA"/>
</dbReference>
<sequence>MSHGSSASWSTAAHTMRAGMFFWNCSVSSQPLWVQNPANRNSTTASRTFGLPALATQKWPLLLLLPPNDASSPAELALPSQLPPFNDTTFPPPLLATLPLFSTVLRDDLPL</sequence>
<evidence type="ECO:0000313" key="1">
    <source>
        <dbReference type="EMBL" id="CAG6544400.1"/>
    </source>
</evidence>